<feature type="repeat" description="ANK" evidence="3">
    <location>
        <begin position="529"/>
        <end position="561"/>
    </location>
</feature>
<dbReference type="Proteomes" id="UP000256328">
    <property type="component" value="Unassembled WGS sequence"/>
</dbReference>
<keyword evidence="1" id="KW-0677">Repeat</keyword>
<dbReference type="InterPro" id="IPR050745">
    <property type="entry name" value="Multifunctional_regulatory"/>
</dbReference>
<dbReference type="OrthoDB" id="1577640at2759"/>
<dbReference type="InterPro" id="IPR027417">
    <property type="entry name" value="P-loop_NTPase"/>
</dbReference>
<feature type="repeat" description="ANK" evidence="3">
    <location>
        <begin position="744"/>
        <end position="776"/>
    </location>
</feature>
<keyword evidence="6" id="KW-1185">Reference proteome</keyword>
<dbReference type="Gene3D" id="3.40.50.300">
    <property type="entry name" value="P-loop containing nucleotide triphosphate hydrolases"/>
    <property type="match status" value="1"/>
</dbReference>
<dbReference type="PROSITE" id="PS50297">
    <property type="entry name" value="ANK_REP_REGION"/>
    <property type="match status" value="7"/>
</dbReference>
<organism evidence="5 6">
    <name type="scientific">Coleophoma crateriformis</name>
    <dbReference type="NCBI Taxonomy" id="565419"/>
    <lineage>
        <taxon>Eukaryota</taxon>
        <taxon>Fungi</taxon>
        <taxon>Dikarya</taxon>
        <taxon>Ascomycota</taxon>
        <taxon>Pezizomycotina</taxon>
        <taxon>Leotiomycetes</taxon>
        <taxon>Helotiales</taxon>
        <taxon>Dermateaceae</taxon>
        <taxon>Coleophoma</taxon>
    </lineage>
</organism>
<reference evidence="5 6" key="1">
    <citation type="journal article" date="2018" name="IMA Fungus">
        <title>IMA Genome-F 9: Draft genome sequence of Annulohypoxylon stygium, Aspergillus mulundensis, Berkeleyomyces basicola (syn. Thielaviopsis basicola), Ceratocystis smalleyi, two Cercospora beticola strains, Coleophoma cylindrospora, Fusarium fracticaudum, Phialophora cf. hyalina, and Morchella septimelata.</title>
        <authorList>
            <person name="Wingfield B.D."/>
            <person name="Bills G.F."/>
            <person name="Dong Y."/>
            <person name="Huang W."/>
            <person name="Nel W.J."/>
            <person name="Swalarsk-Parry B.S."/>
            <person name="Vaghefi N."/>
            <person name="Wilken P.M."/>
            <person name="An Z."/>
            <person name="de Beer Z.W."/>
            <person name="De Vos L."/>
            <person name="Chen L."/>
            <person name="Duong T.A."/>
            <person name="Gao Y."/>
            <person name="Hammerbacher A."/>
            <person name="Kikkert J.R."/>
            <person name="Li Y."/>
            <person name="Li H."/>
            <person name="Li K."/>
            <person name="Li Q."/>
            <person name="Liu X."/>
            <person name="Ma X."/>
            <person name="Naidoo K."/>
            <person name="Pethybridge S.J."/>
            <person name="Sun J."/>
            <person name="Steenkamp E.T."/>
            <person name="van der Nest M.A."/>
            <person name="van Wyk S."/>
            <person name="Wingfield M.J."/>
            <person name="Xiong C."/>
            <person name="Yue Q."/>
            <person name="Zhang X."/>
        </authorList>
    </citation>
    <scope>NUCLEOTIDE SEQUENCE [LARGE SCALE GENOMIC DNA]</scope>
    <source>
        <strain evidence="5 6">BP5796</strain>
    </source>
</reference>
<dbReference type="SUPFAM" id="SSF48403">
    <property type="entry name" value="Ankyrin repeat"/>
    <property type="match status" value="1"/>
</dbReference>
<sequence>MALWNPWMWQNYPDSHSRSDSRSAVAYYYFDFNDKEKQNVENLFRSLIVQLSSQSSQISKALTKLYSKFYEGRSRPSCYDLSHTLSELLYEHDQVYILLDALDECNESSELLKWLKEVFQNCLSQLHLIVASRKDRDIDITLSRDMGVDSINIVNGDVASDITALIEHRFRWVSCQLDALSTCKSPRDVKSALESLPRTLDETYARALEKIEGANGNAALRDTTLRILQWLVYSEVPLRINEVAEICITKPDQDAIVDVEDRLFDLEDITTYCGSLVTTQEPSRRYLNSDNLIKSSPCKELRLAHFSVQEYLISNRIVARCPQYSISEPAAHLSIAGTCLNYLWHFKNMSYLPANILDEFPLAGYAAQYWFQHIRNIDPEVDHQDIDQRVVCFLEHQEVYNIWIQLHNPEDPWTTPNLGKQIGYKVEPVYYTSLLGLLVPTRILLIKGTNVNASVSTGRYGSALAAAAYKGDLDVVQTLLEAGADVNASLSTSDYGSALAVVACGGNLDIVQTLLEAGADVNASLSTGNYGSALEAAAYRGKLDVVQTLLEAGADVNASLSTGDYGSALAAAAYRGKLDVVQTLLEAGADVNASLSTGYYGSALTAAAVAYEGNLDVVQTLLEAGADVNASLSTGNYGSALAAAAYRGKLDVVQTLLEAGADVNASLSTGNYGSALAAAAVAYEGNLDVVQTLLEAGADVNASLSTGDYGSALAAAAYEGDLDVVQTLLEAGADVNASLSTGKYGSSALEVAESMGDQEVVQALLKARADVNASARSQEQSVSIPLLYNEM</sequence>
<dbReference type="InterPro" id="IPR056884">
    <property type="entry name" value="NPHP3-like_N"/>
</dbReference>
<evidence type="ECO:0000313" key="5">
    <source>
        <dbReference type="EMBL" id="RDW76076.1"/>
    </source>
</evidence>
<dbReference type="AlphaFoldDB" id="A0A3D8RQ56"/>
<dbReference type="PANTHER" id="PTHR24189">
    <property type="entry name" value="MYOTROPHIN"/>
    <property type="match status" value="1"/>
</dbReference>
<dbReference type="Pfam" id="PF24883">
    <property type="entry name" value="NPHP3_N"/>
    <property type="match status" value="1"/>
</dbReference>
<evidence type="ECO:0000256" key="1">
    <source>
        <dbReference type="ARBA" id="ARBA00022737"/>
    </source>
</evidence>
<accession>A0A3D8RQ56</accession>
<comment type="caution">
    <text evidence="5">The sequence shown here is derived from an EMBL/GenBank/DDBJ whole genome shotgun (WGS) entry which is preliminary data.</text>
</comment>
<keyword evidence="2 3" id="KW-0040">ANK repeat</keyword>
<evidence type="ECO:0000256" key="2">
    <source>
        <dbReference type="ARBA" id="ARBA00023043"/>
    </source>
</evidence>
<dbReference type="PANTHER" id="PTHR24189:SF50">
    <property type="entry name" value="ANKYRIN REPEAT AND SOCS BOX PROTEIN 2"/>
    <property type="match status" value="1"/>
</dbReference>
<dbReference type="Pfam" id="PF12796">
    <property type="entry name" value="Ank_2"/>
    <property type="match status" value="2"/>
</dbReference>
<evidence type="ECO:0000256" key="3">
    <source>
        <dbReference type="PROSITE-ProRule" id="PRU00023"/>
    </source>
</evidence>
<feature type="repeat" description="ANK" evidence="3">
    <location>
        <begin position="494"/>
        <end position="526"/>
    </location>
</feature>
<evidence type="ECO:0000313" key="6">
    <source>
        <dbReference type="Proteomes" id="UP000256328"/>
    </source>
</evidence>
<feature type="repeat" description="ANK" evidence="3">
    <location>
        <begin position="708"/>
        <end position="740"/>
    </location>
</feature>
<dbReference type="InterPro" id="IPR036770">
    <property type="entry name" value="Ankyrin_rpt-contain_sf"/>
</dbReference>
<name>A0A3D8RQ56_9HELO</name>
<proteinExistence type="predicted"/>
<dbReference type="InterPro" id="IPR002110">
    <property type="entry name" value="Ankyrin_rpt"/>
</dbReference>
<feature type="domain" description="Nephrocystin 3-like N-terminal" evidence="4">
    <location>
        <begin position="20"/>
        <end position="133"/>
    </location>
</feature>
<feature type="repeat" description="ANK" evidence="3">
    <location>
        <begin position="459"/>
        <end position="491"/>
    </location>
</feature>
<gene>
    <name evidence="5" type="ORF">BP5796_06897</name>
</gene>
<feature type="repeat" description="ANK" evidence="3">
    <location>
        <begin position="636"/>
        <end position="668"/>
    </location>
</feature>
<feature type="repeat" description="ANK" evidence="3">
    <location>
        <begin position="564"/>
        <end position="596"/>
    </location>
</feature>
<dbReference type="PROSITE" id="PS50088">
    <property type="entry name" value="ANK_REPEAT"/>
    <property type="match status" value="7"/>
</dbReference>
<dbReference type="EMBL" id="PDLN01000009">
    <property type="protein sequence ID" value="RDW76076.1"/>
    <property type="molecule type" value="Genomic_DNA"/>
</dbReference>
<dbReference type="Gene3D" id="1.25.40.20">
    <property type="entry name" value="Ankyrin repeat-containing domain"/>
    <property type="match status" value="3"/>
</dbReference>
<protein>
    <recommendedName>
        <fullName evidence="4">Nephrocystin 3-like N-terminal domain-containing protein</fullName>
    </recommendedName>
</protein>
<evidence type="ECO:0000259" key="4">
    <source>
        <dbReference type="Pfam" id="PF24883"/>
    </source>
</evidence>
<dbReference type="Pfam" id="PF00023">
    <property type="entry name" value="Ank"/>
    <property type="match status" value="3"/>
</dbReference>
<dbReference type="SMART" id="SM00248">
    <property type="entry name" value="ANK"/>
    <property type="match status" value="9"/>
</dbReference>